<dbReference type="GO" id="GO:0004337">
    <property type="term" value="F:(2E,6E)-farnesyl diphosphate synthase activity"/>
    <property type="evidence" value="ECO:0007669"/>
    <property type="project" value="UniProtKB-EC"/>
</dbReference>
<evidence type="ECO:0000256" key="3">
    <source>
        <dbReference type="ARBA" id="ARBA00012439"/>
    </source>
</evidence>
<name>A0A2J9PP94_9LACT</name>
<dbReference type="Gene3D" id="1.10.600.10">
    <property type="entry name" value="Farnesyl Diphosphate Synthase"/>
    <property type="match status" value="1"/>
</dbReference>
<evidence type="ECO:0000256" key="4">
    <source>
        <dbReference type="ARBA" id="ARBA00015100"/>
    </source>
</evidence>
<sequence length="297" mass="32524">MDAAIFMENQLPVLDEAILKSIDQFGHAQPGQLKESMVYSLNTGGKRIRPMLLLATLKALDADIQTGLNTAIALEYIHTYSLIHDDLPAMDNDDYRRGKPTNHKAFDEATAILAGDSLLTDAFALVANDSKIENPQTKVNLIAELSKAAGSTGMIAGQIMDVNSEGKQVNLQSMQNIHKRKTGELIRYALFAGGQIAEASSEVAALLDDFAWTYGIAYQIQNDLQEVMWTDDARGKLNHSDAELDKNTYPSIMGTNGALTALSDKIESCKSILDQIQEIEPAFDVELLAGFLKYLKI</sequence>
<dbReference type="PROSITE" id="PS00723">
    <property type="entry name" value="POLYPRENYL_SYNTHASE_1"/>
    <property type="match status" value="1"/>
</dbReference>
<dbReference type="InterPro" id="IPR033749">
    <property type="entry name" value="Polyprenyl_synt_CS"/>
</dbReference>
<evidence type="ECO:0000256" key="10">
    <source>
        <dbReference type="ARBA" id="ARBA00032873"/>
    </source>
</evidence>
<dbReference type="SFLD" id="SFLDG01017">
    <property type="entry name" value="Polyprenyl_Transferase_Like"/>
    <property type="match status" value="1"/>
</dbReference>
<keyword evidence="5 12" id="KW-0808">Transferase</keyword>
<comment type="catalytic activity">
    <reaction evidence="11">
        <text>isopentenyl diphosphate + (2E)-geranyl diphosphate = (2E,6E)-farnesyl diphosphate + diphosphate</text>
        <dbReference type="Rhea" id="RHEA:19361"/>
        <dbReference type="ChEBI" id="CHEBI:33019"/>
        <dbReference type="ChEBI" id="CHEBI:58057"/>
        <dbReference type="ChEBI" id="CHEBI:128769"/>
        <dbReference type="ChEBI" id="CHEBI:175763"/>
        <dbReference type="EC" id="2.5.1.10"/>
    </reaction>
</comment>
<evidence type="ECO:0000256" key="2">
    <source>
        <dbReference type="ARBA" id="ARBA00006706"/>
    </source>
</evidence>
<keyword evidence="8" id="KW-0414">Isoprene biosynthesis</keyword>
<organism evidence="13 14">
    <name type="scientific">Aerococcus viridans</name>
    <dbReference type="NCBI Taxonomy" id="1377"/>
    <lineage>
        <taxon>Bacteria</taxon>
        <taxon>Bacillati</taxon>
        <taxon>Bacillota</taxon>
        <taxon>Bacilli</taxon>
        <taxon>Lactobacillales</taxon>
        <taxon>Aerococcaceae</taxon>
        <taxon>Aerococcus</taxon>
    </lineage>
</organism>
<dbReference type="SUPFAM" id="SSF48576">
    <property type="entry name" value="Terpenoid synthases"/>
    <property type="match status" value="1"/>
</dbReference>
<evidence type="ECO:0000313" key="14">
    <source>
        <dbReference type="Proteomes" id="UP000192813"/>
    </source>
</evidence>
<reference evidence="14" key="1">
    <citation type="submission" date="2017-12" db="EMBL/GenBank/DDBJ databases">
        <title>FDA dAtabase for Regulatory Grade micrObial Sequences (FDA-ARGOS): Supporting development and validation of Infectious Disease Dx tests.</title>
        <authorList>
            <person name="Hoffmann M."/>
            <person name="Allard M."/>
            <person name="Evans P."/>
            <person name="Brown E."/>
            <person name="Tallon L."/>
            <person name="Sadzewicz L."/>
            <person name="Sengamalay N."/>
            <person name="Ott S."/>
            <person name="Godinez A."/>
            <person name="Nagaraj S."/>
            <person name="Vavikolanu K."/>
            <person name="Aluvathingal J."/>
            <person name="Nadendla S."/>
            <person name="Sichtig H."/>
        </authorList>
    </citation>
    <scope>NUCLEOTIDE SEQUENCE [LARGE SCALE GENOMIC DNA]</scope>
    <source>
        <strain evidence="14">FDAARGOS_249</strain>
    </source>
</reference>
<dbReference type="FunFam" id="1.10.600.10:FF:000001">
    <property type="entry name" value="Geranylgeranyl diphosphate synthase"/>
    <property type="match status" value="1"/>
</dbReference>
<evidence type="ECO:0000256" key="8">
    <source>
        <dbReference type="ARBA" id="ARBA00023229"/>
    </source>
</evidence>
<evidence type="ECO:0000313" key="13">
    <source>
        <dbReference type="EMBL" id="PNL92163.1"/>
    </source>
</evidence>
<dbReference type="InterPro" id="IPR000092">
    <property type="entry name" value="Polyprenyl_synt"/>
</dbReference>
<dbReference type="GO" id="GO:0046872">
    <property type="term" value="F:metal ion binding"/>
    <property type="evidence" value="ECO:0007669"/>
    <property type="project" value="UniProtKB-KW"/>
</dbReference>
<dbReference type="InterPro" id="IPR008949">
    <property type="entry name" value="Isoprenoid_synthase_dom_sf"/>
</dbReference>
<accession>A0A2J9PP94</accession>
<dbReference type="CDD" id="cd00685">
    <property type="entry name" value="Trans_IPPS_HT"/>
    <property type="match status" value="1"/>
</dbReference>
<evidence type="ECO:0000256" key="12">
    <source>
        <dbReference type="RuleBase" id="RU004466"/>
    </source>
</evidence>
<comment type="cofactor">
    <cofactor evidence="1">
        <name>Mg(2+)</name>
        <dbReference type="ChEBI" id="CHEBI:18420"/>
    </cofactor>
</comment>
<dbReference type="GO" id="GO:0005737">
    <property type="term" value="C:cytoplasm"/>
    <property type="evidence" value="ECO:0007669"/>
    <property type="project" value="UniProtKB-ARBA"/>
</dbReference>
<dbReference type="SFLD" id="SFLDS00005">
    <property type="entry name" value="Isoprenoid_Synthase_Type_I"/>
    <property type="match status" value="1"/>
</dbReference>
<comment type="similarity">
    <text evidence="2 12">Belongs to the FPP/GGPP synthase family.</text>
</comment>
<evidence type="ECO:0000256" key="11">
    <source>
        <dbReference type="ARBA" id="ARBA00049399"/>
    </source>
</evidence>
<dbReference type="Proteomes" id="UP000192813">
    <property type="component" value="Unassembled WGS sequence"/>
</dbReference>
<dbReference type="GO" id="GO:0016114">
    <property type="term" value="P:terpenoid biosynthetic process"/>
    <property type="evidence" value="ECO:0007669"/>
    <property type="project" value="UniProtKB-ARBA"/>
</dbReference>
<comment type="caution">
    <text evidence="13">The sequence shown here is derived from an EMBL/GenBank/DDBJ whole genome shotgun (WGS) entry which is preliminary data.</text>
</comment>
<proteinExistence type="inferred from homology"/>
<dbReference type="Pfam" id="PF00348">
    <property type="entry name" value="polyprenyl_synt"/>
    <property type="match status" value="1"/>
</dbReference>
<gene>
    <name evidence="13" type="ORF">A6J77_007930</name>
</gene>
<evidence type="ECO:0000256" key="5">
    <source>
        <dbReference type="ARBA" id="ARBA00022679"/>
    </source>
</evidence>
<dbReference type="AlphaFoldDB" id="A0A2J9PP94"/>
<evidence type="ECO:0000256" key="6">
    <source>
        <dbReference type="ARBA" id="ARBA00022723"/>
    </source>
</evidence>
<evidence type="ECO:0000256" key="1">
    <source>
        <dbReference type="ARBA" id="ARBA00001946"/>
    </source>
</evidence>
<protein>
    <recommendedName>
        <fullName evidence="4">Farnesyl diphosphate synthase</fullName>
        <ecNumber evidence="3">2.5.1.10</ecNumber>
    </recommendedName>
    <alternativeName>
        <fullName evidence="10">(2E,6E)-farnesyl diphosphate synthase</fullName>
    </alternativeName>
    <alternativeName>
        <fullName evidence="9">Geranyltranstransferase</fullName>
    </alternativeName>
</protein>
<dbReference type="PANTHER" id="PTHR43281:SF1">
    <property type="entry name" value="FARNESYL DIPHOSPHATE SYNTHASE"/>
    <property type="match status" value="1"/>
</dbReference>
<dbReference type="PANTHER" id="PTHR43281">
    <property type="entry name" value="FARNESYL DIPHOSPHATE SYNTHASE"/>
    <property type="match status" value="1"/>
</dbReference>
<dbReference type="InterPro" id="IPR053378">
    <property type="entry name" value="Prenyl_diphosphate_synthase"/>
</dbReference>
<dbReference type="RefSeq" id="WP_083069730.1">
    <property type="nucleotide sequence ID" value="NZ_JALXKY010000024.1"/>
</dbReference>
<dbReference type="EMBL" id="NBTM02000001">
    <property type="protein sequence ID" value="PNL92163.1"/>
    <property type="molecule type" value="Genomic_DNA"/>
</dbReference>
<evidence type="ECO:0000256" key="7">
    <source>
        <dbReference type="ARBA" id="ARBA00022842"/>
    </source>
</evidence>
<evidence type="ECO:0000256" key="9">
    <source>
        <dbReference type="ARBA" id="ARBA00032380"/>
    </source>
</evidence>
<dbReference type="NCBIfam" id="NF045485">
    <property type="entry name" value="FPPsyn"/>
    <property type="match status" value="1"/>
</dbReference>
<keyword evidence="6" id="KW-0479">Metal-binding</keyword>
<keyword evidence="7" id="KW-0460">Magnesium</keyword>
<dbReference type="EC" id="2.5.1.10" evidence="3"/>